<organism evidence="1">
    <name type="scientific">viral metagenome</name>
    <dbReference type="NCBI Taxonomy" id="1070528"/>
    <lineage>
        <taxon>unclassified sequences</taxon>
        <taxon>metagenomes</taxon>
        <taxon>organismal metagenomes</taxon>
    </lineage>
</organism>
<dbReference type="GO" id="GO:0003677">
    <property type="term" value="F:DNA binding"/>
    <property type="evidence" value="ECO:0007669"/>
    <property type="project" value="InterPro"/>
</dbReference>
<proteinExistence type="predicted"/>
<gene>
    <name evidence="1" type="ORF">MM415B01121_0018</name>
</gene>
<evidence type="ECO:0000313" key="1">
    <source>
        <dbReference type="EMBL" id="QJA60400.1"/>
    </source>
</evidence>
<sequence>MVAKEQTKEVAQVEPTYSHRFANMVVKEFSSEVGVMTLTPYQRRLAQHMFIAVDTQLKNLEVKRLDQGGADKGTPIVWQNINMNKLAIDAVHRVELGLDALIPNHIHPIPYFNKRKQKYDLDLRIGFAGKDCYRRKVALDPPIDIIYELVHEKDTFKPIKKSLTGNESYEFEITNPFDRGEVVGGFGYIMHEDPRKNRLIIVTKADFDKSKKLAKSDTFWKNHEREMQYKTLVHRTTEKINIDPEKVNASFLKVEIDDTIQGAERDIDEKANKGFMGEEGEVVEAEFSATEGDEGKGAESENGNGKSFADWIKQYDEILGTDIVDEEFKKKGAERDKVKPGQRKDVLAGLAQAVAKMDEGGVPDF</sequence>
<name>A0A6M3IS31_9ZZZZ</name>
<dbReference type="InterPro" id="IPR018330">
    <property type="entry name" value="RecT_fam"/>
</dbReference>
<dbReference type="EMBL" id="MT141407">
    <property type="protein sequence ID" value="QJA60400.1"/>
    <property type="molecule type" value="Genomic_DNA"/>
</dbReference>
<dbReference type="Pfam" id="PF03837">
    <property type="entry name" value="RecT"/>
    <property type="match status" value="1"/>
</dbReference>
<protein>
    <submittedName>
        <fullName evidence="1">Putative DNA recombination protein</fullName>
    </submittedName>
</protein>
<dbReference type="AlphaFoldDB" id="A0A6M3IS31"/>
<accession>A0A6M3IS31</accession>
<reference evidence="1" key="1">
    <citation type="submission" date="2020-03" db="EMBL/GenBank/DDBJ databases">
        <title>The deep terrestrial virosphere.</title>
        <authorList>
            <person name="Holmfeldt K."/>
            <person name="Nilsson E."/>
            <person name="Simone D."/>
            <person name="Lopez-Fernandez M."/>
            <person name="Wu X."/>
            <person name="de Brujin I."/>
            <person name="Lundin D."/>
            <person name="Andersson A."/>
            <person name="Bertilsson S."/>
            <person name="Dopson M."/>
        </authorList>
    </citation>
    <scope>NUCLEOTIDE SEQUENCE</scope>
    <source>
        <strain evidence="1">MM415B01121</strain>
    </source>
</reference>
<dbReference type="GO" id="GO:0006259">
    <property type="term" value="P:DNA metabolic process"/>
    <property type="evidence" value="ECO:0007669"/>
    <property type="project" value="InterPro"/>
</dbReference>